<comment type="caution">
    <text evidence="3">The sequence shown here is derived from an EMBL/GenBank/DDBJ whole genome shotgun (WGS) entry which is preliminary data.</text>
</comment>
<organism evidence="3 4">
    <name type="scientific">Nostocoides veronense</name>
    <dbReference type="NCBI Taxonomy" id="330836"/>
    <lineage>
        <taxon>Bacteria</taxon>
        <taxon>Bacillati</taxon>
        <taxon>Actinomycetota</taxon>
        <taxon>Actinomycetes</taxon>
        <taxon>Micrococcales</taxon>
        <taxon>Intrasporangiaceae</taxon>
        <taxon>Nostocoides</taxon>
    </lineage>
</organism>
<feature type="transmembrane region" description="Helical" evidence="2">
    <location>
        <begin position="88"/>
        <end position="110"/>
    </location>
</feature>
<dbReference type="Proteomes" id="UP001499938">
    <property type="component" value="Unassembled WGS sequence"/>
</dbReference>
<accession>A0ABN2L9B5</accession>
<feature type="region of interest" description="Disordered" evidence="1">
    <location>
        <begin position="1"/>
        <end position="29"/>
    </location>
</feature>
<evidence type="ECO:0008006" key="5">
    <source>
        <dbReference type="Google" id="ProtNLM"/>
    </source>
</evidence>
<evidence type="ECO:0000313" key="4">
    <source>
        <dbReference type="Proteomes" id="UP001499938"/>
    </source>
</evidence>
<gene>
    <name evidence="3" type="ORF">GCM10009811_02020</name>
</gene>
<protein>
    <recommendedName>
        <fullName evidence="5">DUF485 domain-containing protein</fullName>
    </recommendedName>
</protein>
<keyword evidence="2" id="KW-1133">Transmembrane helix</keyword>
<name>A0ABN2L9B5_9MICO</name>
<proteinExistence type="predicted"/>
<evidence type="ECO:0000256" key="2">
    <source>
        <dbReference type="SAM" id="Phobius"/>
    </source>
</evidence>
<keyword evidence="2" id="KW-0472">Membrane</keyword>
<dbReference type="EMBL" id="BAAAPO010000006">
    <property type="protein sequence ID" value="GAA1780368.1"/>
    <property type="molecule type" value="Genomic_DNA"/>
</dbReference>
<evidence type="ECO:0000313" key="3">
    <source>
        <dbReference type="EMBL" id="GAA1780368.1"/>
    </source>
</evidence>
<sequence length="127" mass="13864">MSAAQRPASERVRVTASRRSAPRHTARAVADELSDQTALGDIYVRGLMRAQLRLAASLLMLTVLLLGSLPILFAIVPQTRSMQVGPLPLPWVTLGVLVYPAIVLLARFYVRASERLEADFVDVIGRG</sequence>
<keyword evidence="4" id="KW-1185">Reference proteome</keyword>
<reference evidence="3 4" key="1">
    <citation type="journal article" date="2019" name="Int. J. Syst. Evol. Microbiol.">
        <title>The Global Catalogue of Microorganisms (GCM) 10K type strain sequencing project: providing services to taxonomists for standard genome sequencing and annotation.</title>
        <authorList>
            <consortium name="The Broad Institute Genomics Platform"/>
            <consortium name="The Broad Institute Genome Sequencing Center for Infectious Disease"/>
            <person name="Wu L."/>
            <person name="Ma J."/>
        </authorList>
    </citation>
    <scope>NUCLEOTIDE SEQUENCE [LARGE SCALE GENOMIC DNA]</scope>
    <source>
        <strain evidence="3 4">JCM 15592</strain>
    </source>
</reference>
<feature type="transmembrane region" description="Helical" evidence="2">
    <location>
        <begin position="54"/>
        <end position="76"/>
    </location>
</feature>
<dbReference type="RefSeq" id="WP_344079993.1">
    <property type="nucleotide sequence ID" value="NZ_BAAAPO010000006.1"/>
</dbReference>
<keyword evidence="2" id="KW-0812">Transmembrane</keyword>
<evidence type="ECO:0000256" key="1">
    <source>
        <dbReference type="SAM" id="MobiDB-lite"/>
    </source>
</evidence>